<dbReference type="EMBL" id="BAAAZH010000010">
    <property type="protein sequence ID" value="GAA4113854.1"/>
    <property type="molecule type" value="Genomic_DNA"/>
</dbReference>
<feature type="transmembrane region" description="Helical" evidence="1">
    <location>
        <begin position="321"/>
        <end position="342"/>
    </location>
</feature>
<keyword evidence="3" id="KW-1185">Reference proteome</keyword>
<feature type="transmembrane region" description="Helical" evidence="1">
    <location>
        <begin position="197"/>
        <end position="216"/>
    </location>
</feature>
<keyword evidence="1" id="KW-0472">Membrane</keyword>
<evidence type="ECO:0000313" key="2">
    <source>
        <dbReference type="EMBL" id="GAA4113854.1"/>
    </source>
</evidence>
<feature type="transmembrane region" description="Helical" evidence="1">
    <location>
        <begin position="172"/>
        <end position="190"/>
    </location>
</feature>
<sequence length="369" mass="39859">MSTAMTPTRSEEPTLAELFARPGNSLNAIRLVLASAVIVRHADVVIHGTMDASLAIDQVFGQLPVDGFFALSGFLISASWVADPRPRSFLLARCARLLPAFWVCLALTVLIAGPLAGLVRTGRLDPGYGVVDGVRYLVSNAALVMFDNSIGGTPTGVPWPGDWNASLWTLKWEFLCYLGVLVLGLTGLLLKRRLMVGTLVAAWVIQTLALIAYVFVPGILLDAARFFLMYMSGVALFVVADKVRVRPRTVALAIVAILLCATFVPGYRILVGPFVAFALVGLGVLVRRPRLRHDLSYGMYIYGFPIEQILAGSPVREWGLVAFSAVAIVATVPLAAVSWFGIERPVHRWARGRRDRGRAPASPPQVVGG</sequence>
<feature type="transmembrane region" description="Helical" evidence="1">
    <location>
        <begin position="94"/>
        <end position="116"/>
    </location>
</feature>
<keyword evidence="1" id="KW-1133">Transmembrane helix</keyword>
<feature type="transmembrane region" description="Helical" evidence="1">
    <location>
        <begin position="222"/>
        <end position="240"/>
    </location>
</feature>
<proteinExistence type="predicted"/>
<evidence type="ECO:0000313" key="3">
    <source>
        <dbReference type="Proteomes" id="UP001501495"/>
    </source>
</evidence>
<evidence type="ECO:0000256" key="1">
    <source>
        <dbReference type="SAM" id="Phobius"/>
    </source>
</evidence>
<keyword evidence="2" id="KW-0012">Acyltransferase</keyword>
<comment type="caution">
    <text evidence="2">The sequence shown here is derived from an EMBL/GenBank/DDBJ whole genome shotgun (WGS) entry which is preliminary data.</text>
</comment>
<keyword evidence="2" id="KW-0808">Transferase</keyword>
<keyword evidence="1" id="KW-0812">Transmembrane</keyword>
<dbReference type="Proteomes" id="UP001501495">
    <property type="component" value="Unassembled WGS sequence"/>
</dbReference>
<gene>
    <name evidence="2" type="ORF">GCM10022215_11410</name>
</gene>
<accession>A0ABP7XEN9</accession>
<reference evidence="3" key="1">
    <citation type="journal article" date="2019" name="Int. J. Syst. Evol. Microbiol.">
        <title>The Global Catalogue of Microorganisms (GCM) 10K type strain sequencing project: providing services to taxonomists for standard genome sequencing and annotation.</title>
        <authorList>
            <consortium name="The Broad Institute Genomics Platform"/>
            <consortium name="The Broad Institute Genome Sequencing Center for Infectious Disease"/>
            <person name="Wu L."/>
            <person name="Ma J."/>
        </authorList>
    </citation>
    <scope>NUCLEOTIDE SEQUENCE [LARGE SCALE GENOMIC DNA]</scope>
    <source>
        <strain evidence="3">JCM 16703</strain>
    </source>
</reference>
<dbReference type="RefSeq" id="WP_344732298.1">
    <property type="nucleotide sequence ID" value="NZ_BAAAZH010000010.1"/>
</dbReference>
<name>A0ABP7XEN9_9ACTN</name>
<protein>
    <submittedName>
        <fullName evidence="2">Acyltransferase</fullName>
    </submittedName>
</protein>
<organism evidence="2 3">
    <name type="scientific">Nocardioides fonticola</name>
    <dbReference type="NCBI Taxonomy" id="450363"/>
    <lineage>
        <taxon>Bacteria</taxon>
        <taxon>Bacillati</taxon>
        <taxon>Actinomycetota</taxon>
        <taxon>Actinomycetes</taxon>
        <taxon>Propionibacteriales</taxon>
        <taxon>Nocardioidaceae</taxon>
        <taxon>Nocardioides</taxon>
    </lineage>
</organism>
<dbReference type="GO" id="GO:0016746">
    <property type="term" value="F:acyltransferase activity"/>
    <property type="evidence" value="ECO:0007669"/>
    <property type="project" value="UniProtKB-KW"/>
</dbReference>
<feature type="transmembrane region" description="Helical" evidence="1">
    <location>
        <begin position="247"/>
        <end position="264"/>
    </location>
</feature>